<dbReference type="Gene3D" id="3.40.640.10">
    <property type="entry name" value="Type I PLP-dependent aspartate aminotransferase-like (Major domain)"/>
    <property type="match status" value="1"/>
</dbReference>
<name>A0AAE3EGS3_9SPIR</name>
<dbReference type="Proteomes" id="UP001198163">
    <property type="component" value="Unassembled WGS sequence"/>
</dbReference>
<reference evidence="1" key="1">
    <citation type="submission" date="2021-08" db="EMBL/GenBank/DDBJ databases">
        <title>Comparative analyses of Brucepasteria parasyntrophica and Teretinema zuelzerae.</title>
        <authorList>
            <person name="Song Y."/>
            <person name="Brune A."/>
        </authorList>
    </citation>
    <scope>NUCLEOTIDE SEQUENCE</scope>
    <source>
        <strain evidence="1">DSM 1903</strain>
    </source>
</reference>
<dbReference type="InterPro" id="IPR015424">
    <property type="entry name" value="PyrdxlP-dep_Trfase"/>
</dbReference>
<accession>A0AAE3EGS3</accession>
<dbReference type="InterPro" id="IPR015422">
    <property type="entry name" value="PyrdxlP-dep_Trfase_small"/>
</dbReference>
<gene>
    <name evidence="1" type="ORF">K7J14_04170</name>
</gene>
<evidence type="ECO:0000313" key="2">
    <source>
        <dbReference type="Proteomes" id="UP001198163"/>
    </source>
</evidence>
<dbReference type="AlphaFoldDB" id="A0AAE3EGS3"/>
<dbReference type="Gene3D" id="3.90.1150.10">
    <property type="entry name" value="Aspartate Aminotransferase, domain 1"/>
    <property type="match status" value="1"/>
</dbReference>
<protein>
    <submittedName>
        <fullName evidence="1">Uncharacterized protein</fullName>
    </submittedName>
</protein>
<dbReference type="SUPFAM" id="SSF53383">
    <property type="entry name" value="PLP-dependent transferases"/>
    <property type="match status" value="1"/>
</dbReference>
<organism evidence="1 2">
    <name type="scientific">Teretinema zuelzerae</name>
    <dbReference type="NCBI Taxonomy" id="156"/>
    <lineage>
        <taxon>Bacteria</taxon>
        <taxon>Pseudomonadati</taxon>
        <taxon>Spirochaetota</taxon>
        <taxon>Spirochaetia</taxon>
        <taxon>Spirochaetales</taxon>
        <taxon>Treponemataceae</taxon>
        <taxon>Teretinema</taxon>
    </lineage>
</organism>
<proteinExistence type="predicted"/>
<evidence type="ECO:0000313" key="1">
    <source>
        <dbReference type="EMBL" id="MCD1653895.1"/>
    </source>
</evidence>
<dbReference type="RefSeq" id="WP_230753480.1">
    <property type="nucleotide sequence ID" value="NZ_JAINWA010000001.1"/>
</dbReference>
<keyword evidence="2" id="KW-1185">Reference proteome</keyword>
<dbReference type="InterPro" id="IPR015421">
    <property type="entry name" value="PyrdxlP-dep_Trfase_major"/>
</dbReference>
<sequence length="310" mass="34590">MEAQKVDMKSELRSRYGTVRRAYEYHLYTAKGVRLLDMCQEGGAAILGWRSGRSKLALKNTLDRGITGSFPTETEDELSRAVQEVLPQYSTVRVYQTKDRARLACADYLGLWSEIPLIESPLLHPEASIDIGPGGDSPLSASRKVHGIPLWRPWLDEAFYAMSDRVDSAFLNNVNDTLETMVLSSPYPFAGGCSVVVFSSPEKDGRAPWPSDSIAPALLAAYARAWADLASALFERTEADWAKFDRYAEPYWDRRGPYLVPKMRPSRYADFFRSCLDKGILVSPDYDTPSIIPWSADPSELKVLSASGSK</sequence>
<comment type="caution">
    <text evidence="1">The sequence shown here is derived from an EMBL/GenBank/DDBJ whole genome shotgun (WGS) entry which is preliminary data.</text>
</comment>
<dbReference type="EMBL" id="JAINWA010000001">
    <property type="protein sequence ID" value="MCD1653895.1"/>
    <property type="molecule type" value="Genomic_DNA"/>
</dbReference>